<dbReference type="AlphaFoldDB" id="A0A183DD71"/>
<evidence type="ECO:0000313" key="3">
    <source>
        <dbReference type="Proteomes" id="UP000271098"/>
    </source>
</evidence>
<evidence type="ECO:0000313" key="4">
    <source>
        <dbReference type="WBParaSite" id="GPUH_0000667101-mRNA-1"/>
    </source>
</evidence>
<accession>A0A183DD71</accession>
<keyword evidence="3" id="KW-1185">Reference proteome</keyword>
<reference evidence="2 3" key="2">
    <citation type="submission" date="2018-11" db="EMBL/GenBank/DDBJ databases">
        <authorList>
            <consortium name="Pathogen Informatics"/>
        </authorList>
    </citation>
    <scope>NUCLEOTIDE SEQUENCE [LARGE SCALE GENOMIC DNA]</scope>
</reference>
<feature type="compositionally biased region" description="Pro residues" evidence="1">
    <location>
        <begin position="13"/>
        <end position="35"/>
    </location>
</feature>
<dbReference type="EMBL" id="UYRT01015974">
    <property type="protein sequence ID" value="VDK55521.1"/>
    <property type="molecule type" value="Genomic_DNA"/>
</dbReference>
<evidence type="ECO:0000313" key="2">
    <source>
        <dbReference type="EMBL" id="VDK55521.1"/>
    </source>
</evidence>
<sequence>MGDNYEDLGPVRDIPPPPPPLIGPPVPSPGVPAPPPGAPIVPPNVLLPPPGIERTVLKSAQMGGRFQIFTNFPKMQFSAFYSAHIFSNSRKKERKNKKGIAREQR</sequence>
<evidence type="ECO:0000256" key="1">
    <source>
        <dbReference type="SAM" id="MobiDB-lite"/>
    </source>
</evidence>
<dbReference type="WBParaSite" id="GPUH_0000667101-mRNA-1">
    <property type="protein sequence ID" value="GPUH_0000667101-mRNA-1"/>
    <property type="gene ID" value="GPUH_0000667101"/>
</dbReference>
<organism evidence="4">
    <name type="scientific">Gongylonema pulchrum</name>
    <dbReference type="NCBI Taxonomy" id="637853"/>
    <lineage>
        <taxon>Eukaryota</taxon>
        <taxon>Metazoa</taxon>
        <taxon>Ecdysozoa</taxon>
        <taxon>Nematoda</taxon>
        <taxon>Chromadorea</taxon>
        <taxon>Rhabditida</taxon>
        <taxon>Spirurina</taxon>
        <taxon>Spiruromorpha</taxon>
        <taxon>Spiruroidea</taxon>
        <taxon>Gongylonematidae</taxon>
        <taxon>Gongylonema</taxon>
    </lineage>
</organism>
<feature type="region of interest" description="Disordered" evidence="1">
    <location>
        <begin position="1"/>
        <end position="35"/>
    </location>
</feature>
<dbReference type="Proteomes" id="UP000271098">
    <property type="component" value="Unassembled WGS sequence"/>
</dbReference>
<proteinExistence type="predicted"/>
<name>A0A183DD71_9BILA</name>
<protein>
    <submittedName>
        <fullName evidence="2 4">Uncharacterized protein</fullName>
    </submittedName>
</protein>
<gene>
    <name evidence="2" type="ORF">GPUH_LOCUS6657</name>
</gene>
<reference evidence="4" key="1">
    <citation type="submission" date="2016-06" db="UniProtKB">
        <authorList>
            <consortium name="WormBaseParasite"/>
        </authorList>
    </citation>
    <scope>IDENTIFICATION</scope>
</reference>